<evidence type="ECO:0000256" key="1">
    <source>
        <dbReference type="SAM" id="SignalP"/>
    </source>
</evidence>
<dbReference type="Proteomes" id="UP000484164">
    <property type="component" value="Unassembled WGS sequence"/>
</dbReference>
<dbReference type="Gene3D" id="3.10.450.50">
    <property type="match status" value="1"/>
</dbReference>
<sequence length="152" mass="17498">MNKLLTLCFFLLLTWPSMGQTEDEIISVVDSTLSLISGTPEDTYDWDAFRSLFTDDAELATIHLPPNAESPQLFRLTIGDFIERMGRVYESRTFIEKSIAHEVHMVKNIAQVWQTYVTYGENGEELSRGVNAYHLMKIDGNWKISSLMWEDL</sequence>
<protein>
    <recommendedName>
        <fullName evidence="4">Nuclear transport factor 2 family protein</fullName>
    </recommendedName>
</protein>
<keyword evidence="1" id="KW-0732">Signal</keyword>
<organism evidence="2 3">
    <name type="scientific">Phaeocystidibacter marisrubri</name>
    <dbReference type="NCBI Taxonomy" id="1577780"/>
    <lineage>
        <taxon>Bacteria</taxon>
        <taxon>Pseudomonadati</taxon>
        <taxon>Bacteroidota</taxon>
        <taxon>Flavobacteriia</taxon>
        <taxon>Flavobacteriales</taxon>
        <taxon>Phaeocystidibacteraceae</taxon>
        <taxon>Phaeocystidibacter</taxon>
    </lineage>
</organism>
<feature type="chain" id="PRO_5026778744" description="Nuclear transport factor 2 family protein" evidence="1">
    <location>
        <begin position="20"/>
        <end position="152"/>
    </location>
</feature>
<dbReference type="RefSeq" id="WP_151694060.1">
    <property type="nucleotide sequence ID" value="NZ_BMGX01000001.1"/>
</dbReference>
<reference evidence="2 3" key="1">
    <citation type="submission" date="2019-10" db="EMBL/GenBank/DDBJ databases">
        <title>Genome sequence of Phaeocystidibacter marisrubri JCM30614 (type strain).</title>
        <authorList>
            <person name="Bowman J.P."/>
        </authorList>
    </citation>
    <scope>NUCLEOTIDE SEQUENCE [LARGE SCALE GENOMIC DNA]</scope>
    <source>
        <strain evidence="2 3">JCM 30614</strain>
    </source>
</reference>
<comment type="caution">
    <text evidence="2">The sequence shown here is derived from an EMBL/GenBank/DDBJ whole genome shotgun (WGS) entry which is preliminary data.</text>
</comment>
<gene>
    <name evidence="2" type="ORF">F8C82_13205</name>
</gene>
<dbReference type="AlphaFoldDB" id="A0A6L3ZGP7"/>
<dbReference type="InterPro" id="IPR032710">
    <property type="entry name" value="NTF2-like_dom_sf"/>
</dbReference>
<feature type="signal peptide" evidence="1">
    <location>
        <begin position="1"/>
        <end position="19"/>
    </location>
</feature>
<dbReference type="EMBL" id="WBVQ01000002">
    <property type="protein sequence ID" value="KAB2816632.1"/>
    <property type="molecule type" value="Genomic_DNA"/>
</dbReference>
<evidence type="ECO:0000313" key="3">
    <source>
        <dbReference type="Proteomes" id="UP000484164"/>
    </source>
</evidence>
<name>A0A6L3ZGP7_9FLAO</name>
<proteinExistence type="predicted"/>
<evidence type="ECO:0000313" key="2">
    <source>
        <dbReference type="EMBL" id="KAB2816632.1"/>
    </source>
</evidence>
<evidence type="ECO:0008006" key="4">
    <source>
        <dbReference type="Google" id="ProtNLM"/>
    </source>
</evidence>
<dbReference type="SUPFAM" id="SSF54427">
    <property type="entry name" value="NTF2-like"/>
    <property type="match status" value="1"/>
</dbReference>
<dbReference type="OrthoDB" id="8754772at2"/>
<accession>A0A6L3ZGP7</accession>
<keyword evidence="3" id="KW-1185">Reference proteome</keyword>